<feature type="region of interest" description="Fe-S binding site B" evidence="9">
    <location>
        <begin position="174"/>
        <end position="188"/>
    </location>
</feature>
<keyword evidence="5 9" id="KW-0479">Metal-binding</keyword>
<comment type="domain">
    <text evidence="9">The N-terminal domain has structural similarity with S-adenosyl-L-methionine-dependent methyltransferases, but does not bind S-adenosyl-L-methionine. It is required for correct assembly of the 2 Fe-S clusters.</text>
</comment>
<dbReference type="AlphaFoldDB" id="A0A0N4ZMK6"/>
<dbReference type="GO" id="GO:0005758">
    <property type="term" value="C:mitochondrial intermembrane space"/>
    <property type="evidence" value="ECO:0007669"/>
    <property type="project" value="UniProtKB-SubCell"/>
</dbReference>
<proteinExistence type="inferred from homology"/>
<keyword evidence="6 9" id="KW-0408">Iron</keyword>
<evidence type="ECO:0000256" key="4">
    <source>
        <dbReference type="ARBA" id="ARBA00022490"/>
    </source>
</evidence>
<evidence type="ECO:0000256" key="1">
    <source>
        <dbReference type="ARBA" id="ARBA00001966"/>
    </source>
</evidence>
<dbReference type="Pfam" id="PF05093">
    <property type="entry name" value="CIAPIN1"/>
    <property type="match status" value="2"/>
</dbReference>
<feature type="binding site" evidence="9">
    <location>
        <position position="138"/>
    </location>
    <ligand>
        <name>[2Fe-2S] cluster</name>
        <dbReference type="ChEBI" id="CHEBI:190135"/>
    </ligand>
</feature>
<protein>
    <recommendedName>
        <fullName evidence="9">Anamorsin homolog</fullName>
    </recommendedName>
    <alternativeName>
        <fullName evidence="9">Fe-S cluster assembly protein DRE2 homolog</fullName>
    </alternativeName>
</protein>
<evidence type="ECO:0000256" key="8">
    <source>
        <dbReference type="ARBA" id="ARBA00023128"/>
    </source>
</evidence>
<evidence type="ECO:0000256" key="3">
    <source>
        <dbReference type="ARBA" id="ARBA00022485"/>
    </source>
</evidence>
<reference evidence="12" key="1">
    <citation type="submission" date="2017-02" db="UniProtKB">
        <authorList>
            <consortium name="WormBaseParasite"/>
        </authorList>
    </citation>
    <scope>IDENTIFICATION</scope>
</reference>
<keyword evidence="11" id="KW-1185">Reference proteome</keyword>
<name>A0A0N4ZMK6_PARTI</name>
<evidence type="ECO:0000256" key="6">
    <source>
        <dbReference type="ARBA" id="ARBA00023004"/>
    </source>
</evidence>
<feature type="binding site" evidence="9">
    <location>
        <position position="177"/>
    </location>
    <ligand>
        <name>[4Fe-4S] cluster</name>
        <dbReference type="ChEBI" id="CHEBI:49883"/>
    </ligand>
</feature>
<feature type="binding site" evidence="9">
    <location>
        <position position="154"/>
    </location>
    <ligand>
        <name>[2Fe-2S] cluster</name>
        <dbReference type="ChEBI" id="CHEBI:190135"/>
    </ligand>
</feature>
<feature type="domain" description="Anamorsin C-terminal" evidence="10">
    <location>
        <begin position="171"/>
        <end position="203"/>
    </location>
</feature>
<comment type="subcellular location">
    <subcellularLocation>
        <location evidence="9">Cytoplasm</location>
    </subcellularLocation>
    <subcellularLocation>
        <location evidence="9">Mitochondrion intermembrane space</location>
    </subcellularLocation>
</comment>
<comment type="cofactor">
    <cofactor evidence="9">
        <name>[2Fe-2S] cluster</name>
        <dbReference type="ChEBI" id="CHEBI:190135"/>
    </cofactor>
</comment>
<feature type="binding site" evidence="9">
    <location>
        <position position="156"/>
    </location>
    <ligand>
        <name>[2Fe-2S] cluster</name>
        <dbReference type="ChEBI" id="CHEBI:190135"/>
    </ligand>
</feature>
<accession>A0A0N4ZMK6</accession>
<dbReference type="HAMAP" id="MF_03115">
    <property type="entry name" value="Anamorsin"/>
    <property type="match status" value="1"/>
</dbReference>
<comment type="caution">
    <text evidence="9">Lacks conserved residue(s) required for the propagation of feature annotation.</text>
</comment>
<feature type="binding site" evidence="9">
    <location>
        <position position="188"/>
    </location>
    <ligand>
        <name>[4Fe-4S] cluster</name>
        <dbReference type="ChEBI" id="CHEBI:49883"/>
    </ligand>
</feature>
<comment type="cofactor">
    <cofactor evidence="1 9">
        <name>[4Fe-4S] cluster</name>
        <dbReference type="ChEBI" id="CHEBI:49883"/>
    </cofactor>
</comment>
<dbReference type="GO" id="GO:0046872">
    <property type="term" value="F:metal ion binding"/>
    <property type="evidence" value="ECO:0007669"/>
    <property type="project" value="UniProtKB-KW"/>
</dbReference>
<feature type="binding site" evidence="9">
    <location>
        <position position="185"/>
    </location>
    <ligand>
        <name>[4Fe-4S] cluster</name>
        <dbReference type="ChEBI" id="CHEBI:49883"/>
    </ligand>
</feature>
<evidence type="ECO:0000313" key="11">
    <source>
        <dbReference type="Proteomes" id="UP000038045"/>
    </source>
</evidence>
<keyword evidence="7 9" id="KW-0411">Iron-sulfur</keyword>
<evidence type="ECO:0000313" key="12">
    <source>
        <dbReference type="WBParaSite" id="PTRK_0000977500.1"/>
    </source>
</evidence>
<dbReference type="InterPro" id="IPR007785">
    <property type="entry name" value="Anamorsin"/>
</dbReference>
<feature type="domain" description="Anamorsin C-terminal" evidence="10">
    <location>
        <begin position="137"/>
        <end position="167"/>
    </location>
</feature>
<organism evidence="11 12">
    <name type="scientific">Parastrongyloides trichosuri</name>
    <name type="common">Possum-specific nematode worm</name>
    <dbReference type="NCBI Taxonomy" id="131310"/>
    <lineage>
        <taxon>Eukaryota</taxon>
        <taxon>Metazoa</taxon>
        <taxon>Ecdysozoa</taxon>
        <taxon>Nematoda</taxon>
        <taxon>Chromadorea</taxon>
        <taxon>Rhabditida</taxon>
        <taxon>Tylenchina</taxon>
        <taxon>Panagrolaimomorpha</taxon>
        <taxon>Strongyloidoidea</taxon>
        <taxon>Strongyloididae</taxon>
        <taxon>Parastrongyloides</taxon>
    </lineage>
</organism>
<dbReference type="InterPro" id="IPR046408">
    <property type="entry name" value="CIAPIN1"/>
</dbReference>
<comment type="function">
    <text evidence="9">Component of the cytosolic iron-sulfur (Fe-S) protein assembly (CIA) machinery. Required for the maturation of extramitochondrial Fe-S proteins. Part of an electron transfer chain functioning in an early step of cytosolic Fe-S biogenesis, facilitating the de novo assembly of a [4Fe-4S] cluster on the cytosolic Fe-S scaffold complex. Electrons are transferred from NADPH via a FAD- and FMN-containing diflavin oxidoreductase. Together with the diflavin oxidoreductase, also required for the assembly of the diferric tyrosyl radical cofactor of ribonucleotide reductase (RNR), probably by providing electrons for reduction during radical cofactor maturation in the catalytic small subunit.</text>
</comment>
<dbReference type="GO" id="GO:0051539">
    <property type="term" value="F:4 iron, 4 sulfur cluster binding"/>
    <property type="evidence" value="ECO:0007669"/>
    <property type="project" value="UniProtKB-KW"/>
</dbReference>
<evidence type="ECO:0000256" key="5">
    <source>
        <dbReference type="ARBA" id="ARBA00022723"/>
    </source>
</evidence>
<comment type="domain">
    <text evidence="9">The twin Cx2C motifs are involved in the recognition by the mitochondrial MIA40-ERV1 disulfide relay system. The formation of 2 disulfide bonds in the Cx2C motifs through dithiol/disulfide exchange reactions effectively traps the protein in the mitochondrial intermembrane space.</text>
</comment>
<dbReference type="Proteomes" id="UP000038045">
    <property type="component" value="Unplaced"/>
</dbReference>
<feature type="short sequence motif" description="Cx2C motif 2" evidence="9">
    <location>
        <begin position="185"/>
        <end position="188"/>
    </location>
</feature>
<dbReference type="PANTHER" id="PTHR13273">
    <property type="entry name" value="ANAMORSIN"/>
    <property type="match status" value="1"/>
</dbReference>
<comment type="similarity">
    <text evidence="2 9">Belongs to the anamorsin family.</text>
</comment>
<dbReference type="PANTHER" id="PTHR13273:SF14">
    <property type="entry name" value="ANAMORSIN"/>
    <property type="match status" value="1"/>
</dbReference>
<dbReference type="GO" id="GO:0051537">
    <property type="term" value="F:2 iron, 2 sulfur cluster binding"/>
    <property type="evidence" value="ECO:0007669"/>
    <property type="project" value="UniProtKB-UniRule"/>
</dbReference>
<keyword evidence="9" id="KW-0001">2Fe-2S</keyword>
<evidence type="ECO:0000256" key="9">
    <source>
        <dbReference type="HAMAP-Rule" id="MF_03115"/>
    </source>
</evidence>
<dbReference type="STRING" id="131310.A0A0N4ZMK6"/>
<feature type="binding site" evidence="9">
    <location>
        <position position="151"/>
    </location>
    <ligand>
        <name>[2Fe-2S] cluster</name>
        <dbReference type="ChEBI" id="CHEBI:190135"/>
    </ligand>
</feature>
<evidence type="ECO:0000259" key="10">
    <source>
        <dbReference type="Pfam" id="PF05093"/>
    </source>
</evidence>
<keyword evidence="3 9" id="KW-0004">4Fe-4S</keyword>
<dbReference type="WBParaSite" id="PTRK_0000977500.1">
    <property type="protein sequence ID" value="PTRK_0000977500.1"/>
    <property type="gene ID" value="PTRK_0000977500"/>
</dbReference>
<feature type="short sequence motif" description="Cx2C motif 1" evidence="9">
    <location>
        <begin position="174"/>
        <end position="177"/>
    </location>
</feature>
<feature type="binding site" evidence="9">
    <location>
        <position position="174"/>
    </location>
    <ligand>
        <name>[4Fe-4S] cluster</name>
        <dbReference type="ChEBI" id="CHEBI:49883"/>
    </ligand>
</feature>
<keyword evidence="8 9" id="KW-0496">Mitochondrion</keyword>
<comment type="domain">
    <text evidence="9">The C-terminal domain binds 2 Fe-S clusters but is otherwise mostly in an intrinsically disordered conformation.</text>
</comment>
<evidence type="ECO:0000256" key="2">
    <source>
        <dbReference type="ARBA" id="ARBA00008169"/>
    </source>
</evidence>
<dbReference type="GO" id="GO:0009055">
    <property type="term" value="F:electron transfer activity"/>
    <property type="evidence" value="ECO:0007669"/>
    <property type="project" value="UniProtKB-UniRule"/>
</dbReference>
<dbReference type="GO" id="GO:0016226">
    <property type="term" value="P:iron-sulfur cluster assembly"/>
    <property type="evidence" value="ECO:0007669"/>
    <property type="project" value="UniProtKB-UniRule"/>
</dbReference>
<comment type="subunit">
    <text evidence="9">Monomer.</text>
</comment>
<keyword evidence="4 9" id="KW-0963">Cytoplasm</keyword>
<evidence type="ECO:0000256" key="7">
    <source>
        <dbReference type="ARBA" id="ARBA00023014"/>
    </source>
</evidence>
<sequence length="210" mass="22851">MKVIFDGNVTKESVSDFCNDKEFYSKAEILDLDKCSNIQEVADALFVALKPGSQIKVVNGENFVKLFKLSGFTSINENGTDFEASKPNYSLSSAGVLKLPTTKKAWTISADDDIVDEDTLLNEEDYKKPTSDELKASCGDNTGSGTKKRACKNCTCGLAEMEEKEQEMVPKSSCGNCSLGDAFRCSTCPYLGMPPFKPGETVLLNSVDDI</sequence>